<feature type="transmembrane region" description="Helical" evidence="6">
    <location>
        <begin position="118"/>
        <end position="139"/>
    </location>
</feature>
<dbReference type="InterPro" id="IPR036837">
    <property type="entry name" value="Cation_efflux_CTD_sf"/>
</dbReference>
<name>A0A5B9D5C0_9ARCH</name>
<feature type="transmembrane region" description="Helical" evidence="6">
    <location>
        <begin position="82"/>
        <end position="103"/>
    </location>
</feature>
<evidence type="ECO:0000313" key="9">
    <source>
        <dbReference type="EMBL" id="QEE14304.1"/>
    </source>
</evidence>
<gene>
    <name evidence="9" type="ORF">DSAG12_00116</name>
</gene>
<comment type="subcellular location">
    <subcellularLocation>
        <location evidence="1">Membrane</location>
        <topology evidence="1">Multi-pass membrane protein</topology>
    </subcellularLocation>
</comment>
<dbReference type="GeneID" id="41328121"/>
<dbReference type="Pfam" id="PF01545">
    <property type="entry name" value="Cation_efflux"/>
    <property type="match status" value="1"/>
</dbReference>
<dbReference type="GO" id="GO:0016020">
    <property type="term" value="C:membrane"/>
    <property type="evidence" value="ECO:0007669"/>
    <property type="project" value="UniProtKB-SubCell"/>
</dbReference>
<dbReference type="InterPro" id="IPR002524">
    <property type="entry name" value="Cation_efflux"/>
</dbReference>
<dbReference type="Gene3D" id="1.20.1510.10">
    <property type="entry name" value="Cation efflux protein transmembrane domain"/>
    <property type="match status" value="1"/>
</dbReference>
<feature type="transmembrane region" description="Helical" evidence="6">
    <location>
        <begin position="12"/>
        <end position="34"/>
    </location>
</feature>
<dbReference type="RefSeq" id="WP_147661263.1">
    <property type="nucleotide sequence ID" value="NZ_CP042905.2"/>
</dbReference>
<keyword evidence="3 6" id="KW-0812">Transmembrane</keyword>
<dbReference type="EMBL" id="CP042905">
    <property type="protein sequence ID" value="QEE14304.1"/>
    <property type="molecule type" value="Genomic_DNA"/>
</dbReference>
<dbReference type="NCBIfam" id="TIGR01297">
    <property type="entry name" value="CDF"/>
    <property type="match status" value="1"/>
</dbReference>
<feature type="domain" description="Cation efflux protein transmembrane" evidence="7">
    <location>
        <begin position="17"/>
        <end position="208"/>
    </location>
</feature>
<dbReference type="Proteomes" id="UP000321408">
    <property type="component" value="Chromosome"/>
</dbReference>
<feature type="transmembrane region" description="Helical" evidence="6">
    <location>
        <begin position="40"/>
        <end position="61"/>
    </location>
</feature>
<keyword evidence="2" id="KW-0813">Transport</keyword>
<dbReference type="InterPro" id="IPR058533">
    <property type="entry name" value="Cation_efflux_TM"/>
</dbReference>
<keyword evidence="4 6" id="KW-1133">Transmembrane helix</keyword>
<proteinExistence type="predicted"/>
<reference evidence="9 10" key="2">
    <citation type="journal article" date="2024" name="Int. J. Syst. Evol. Microbiol.">
        <title>Promethearchaeum syntrophicum gen. nov., sp. nov., an anaerobic, obligately syntrophic archaeon, the first isolate of the lineage 'Asgard' archaea, and proposal of the new archaeal phylum Promethearchaeota phyl. nov. and kingdom Promethearchaeati regn. nov.</title>
        <authorList>
            <person name="Imachi H."/>
            <person name="Nobu M.K."/>
            <person name="Kato S."/>
            <person name="Takaki Y."/>
            <person name="Miyazaki M."/>
            <person name="Miyata M."/>
            <person name="Ogawara M."/>
            <person name="Saito Y."/>
            <person name="Sakai S."/>
            <person name="Tahara Y.O."/>
            <person name="Takano Y."/>
            <person name="Tasumi E."/>
            <person name="Uematsu K."/>
            <person name="Yoshimura T."/>
            <person name="Itoh T."/>
            <person name="Ohkuma M."/>
            <person name="Takai K."/>
        </authorList>
    </citation>
    <scope>NUCLEOTIDE SEQUENCE [LARGE SCALE GENOMIC DNA]</scope>
    <source>
        <strain evidence="9 10">MK-D1</strain>
    </source>
</reference>
<evidence type="ECO:0000256" key="2">
    <source>
        <dbReference type="ARBA" id="ARBA00022448"/>
    </source>
</evidence>
<dbReference type="PANTHER" id="PTHR43840">
    <property type="entry name" value="MITOCHONDRIAL METAL TRANSPORTER 1-RELATED"/>
    <property type="match status" value="1"/>
</dbReference>
<dbReference type="Pfam" id="PF16916">
    <property type="entry name" value="ZT_dimer"/>
    <property type="match status" value="2"/>
</dbReference>
<dbReference type="OrthoDB" id="8907at2157"/>
<evidence type="ECO:0000256" key="3">
    <source>
        <dbReference type="ARBA" id="ARBA00022692"/>
    </source>
</evidence>
<evidence type="ECO:0000256" key="4">
    <source>
        <dbReference type="ARBA" id="ARBA00022989"/>
    </source>
</evidence>
<dbReference type="InterPro" id="IPR027469">
    <property type="entry name" value="Cation_efflux_TMD_sf"/>
</dbReference>
<evidence type="ECO:0000256" key="1">
    <source>
        <dbReference type="ARBA" id="ARBA00004141"/>
    </source>
</evidence>
<feature type="domain" description="Cation efflux protein cytoplasmic" evidence="8">
    <location>
        <begin position="404"/>
        <end position="479"/>
    </location>
</feature>
<dbReference type="SUPFAM" id="SSF160240">
    <property type="entry name" value="Cation efflux protein cytoplasmic domain-like"/>
    <property type="match status" value="2"/>
</dbReference>
<dbReference type="SUPFAM" id="SSF161111">
    <property type="entry name" value="Cation efflux protein transmembrane domain-like"/>
    <property type="match status" value="1"/>
</dbReference>
<reference evidence="9 10" key="1">
    <citation type="journal article" date="2020" name="Nature">
        <title>Isolation of an archaeon at the prokaryote-eukaryote interface.</title>
        <authorList>
            <person name="Imachi H."/>
            <person name="Nobu M.K."/>
            <person name="Nakahara N."/>
            <person name="Morono Y."/>
            <person name="Ogawara M."/>
            <person name="Takaki Y."/>
            <person name="Takano Y."/>
            <person name="Uematsu K."/>
            <person name="Ikuta T."/>
            <person name="Ito M."/>
            <person name="Matsui Y."/>
            <person name="Miyazaki M."/>
            <person name="Murata K."/>
            <person name="Saito Y."/>
            <person name="Sakai S."/>
            <person name="Song C."/>
            <person name="Tasumi E."/>
            <person name="Yamanaka Y."/>
            <person name="Yamaguchi T."/>
            <person name="Kamagata Y."/>
            <person name="Tamaki H."/>
            <person name="Takai K."/>
        </authorList>
    </citation>
    <scope>NUCLEOTIDE SEQUENCE [LARGE SCALE GENOMIC DNA]</scope>
    <source>
        <strain evidence="9 10">MK-D1</strain>
    </source>
</reference>
<feature type="transmembrane region" description="Helical" evidence="6">
    <location>
        <begin position="165"/>
        <end position="189"/>
    </location>
</feature>
<dbReference type="GO" id="GO:0008324">
    <property type="term" value="F:monoatomic cation transmembrane transporter activity"/>
    <property type="evidence" value="ECO:0007669"/>
    <property type="project" value="InterPro"/>
</dbReference>
<accession>A0A5B9D5C0</accession>
<dbReference type="PANTHER" id="PTHR43840:SF30">
    <property type="entry name" value="TRANSPORT PROTEIN, HYPOTHETICAL"/>
    <property type="match status" value="1"/>
</dbReference>
<dbReference type="InterPro" id="IPR027470">
    <property type="entry name" value="Cation_efflux_CTD"/>
</dbReference>
<evidence type="ECO:0000259" key="7">
    <source>
        <dbReference type="Pfam" id="PF01545"/>
    </source>
</evidence>
<keyword evidence="10" id="KW-1185">Reference proteome</keyword>
<evidence type="ECO:0000313" key="10">
    <source>
        <dbReference type="Proteomes" id="UP000321408"/>
    </source>
</evidence>
<organism evidence="9 10">
    <name type="scientific">Promethearchaeum syntrophicum</name>
    <dbReference type="NCBI Taxonomy" id="2594042"/>
    <lineage>
        <taxon>Archaea</taxon>
        <taxon>Promethearchaeati</taxon>
        <taxon>Promethearchaeota</taxon>
        <taxon>Promethearchaeia</taxon>
        <taxon>Promethearchaeales</taxon>
        <taxon>Promethearchaeaceae</taxon>
        <taxon>Promethearchaeum</taxon>
    </lineage>
</organism>
<dbReference type="InterPro" id="IPR050291">
    <property type="entry name" value="CDF_Transporter"/>
</dbReference>
<dbReference type="Gene3D" id="3.30.70.1350">
    <property type="entry name" value="Cation efflux protein, cytoplasmic domain"/>
    <property type="match status" value="2"/>
</dbReference>
<evidence type="ECO:0000256" key="5">
    <source>
        <dbReference type="ARBA" id="ARBA00023136"/>
    </source>
</evidence>
<dbReference type="AlphaFoldDB" id="A0A5B9D5C0"/>
<evidence type="ECO:0000256" key="6">
    <source>
        <dbReference type="SAM" id="Phobius"/>
    </source>
</evidence>
<protein>
    <submittedName>
        <fullName evidence="9">Cation diffusion facilitator family transporter</fullName>
    </submittedName>
</protein>
<evidence type="ECO:0000259" key="8">
    <source>
        <dbReference type="Pfam" id="PF16916"/>
    </source>
</evidence>
<keyword evidence="5 6" id="KW-0472">Membrane</keyword>
<feature type="domain" description="Cation efflux protein cytoplasmic" evidence="8">
    <location>
        <begin position="319"/>
        <end position="386"/>
    </location>
</feature>
<dbReference type="KEGG" id="psyt:DSAG12_00116"/>
<sequence length="487" mass="55568">MSSTLKIKEQKLVNGLSISLVILVLLIKIVVSFITDSLSFFAELSDSIIDFIAVFITFIALKESRKEADFNHMFGHYKINSFAGLLQGLLIIGLYLLVIVKSIEKLISNSIETPRNNLWVALSLVLTLGLVFSVSWKILQIGKKYKNALIIAQGTNFRSDFYRNITVIVGLIVMNFGLPIIDVIMAILFSLKSIFEGFKIVKQCFLELTDANIISQEKIEKVKEEIRNVRGIKNLDSIKIRTTGNLLDSLVNVSLNIQDSMFSANLVRQNINKIVKSNFQDFNCNTIIEIQSEKIEDEKKNIEFLLEAVKLVGEENSKDKISNMHNITIDHFSDKILIQFHVDMDPNMNLEEAHRFVSKLEHLVELEVDEIFGEKKFSEVISHIEPREPLRIIHSHAILQTSPKNIIEKVQEMADIIEKIEKINDIRIQQEPEGIYLTILVQISGHTKIKEVHHLTEQASNILFSSIENLKRCHIHAEPSSNREINN</sequence>